<feature type="compositionally biased region" description="Acidic residues" evidence="1">
    <location>
        <begin position="472"/>
        <end position="491"/>
    </location>
</feature>
<sequence>MENTSVLTVGVTSDRALGSTFSTLRAQFERLRMPLEGMQVEPYISEISRLGLEVDKTAQAQRRLASNQTWALKAQVDQVRRLTDEIERLRKLCLSASEIGSSQAPRQTVVMRPLQGPRGSDPPEPRSSEQGFIPLESANSGLTVVRAGVIGTAAVGAGVAAAALGRAAHRMYKRQSLKRRREITRGVRQSAGKAGAKLVSKLGLATLEDSGQDQAEAVGAALGGALGNMGAQLLGGLTKNKQIQMHGGEIGELIGEGVGGFIGKTFHGWFSDTAAANEVSDDSAVQASPALSQQPAEQGAFSQGPQTSSREGINRGLVIGGALVGTAAVAMAGRKAHKAYLRLPRKRRNRLTGALRESAGKAGAKLIGNLGLALLEDSGEDQAEAVGSALGGAMGNLGTQLLGGLTKNKRIQQYGGEIGELIGEGVGGFIGKTVHGVFSGTPAANDPSATTAPGSAISRSASGHAHQVVDEWASDESGEQVEEEEEEEEVDEAAHEPAFSEAQEPASTALLQRAAQKPAFALASTAFTGLAGKARPGSAGASLARRAFRRVPGVALLDTGLQLAETFNSDATQEQKLEGYGSAVGGLGGGLAGAAAGAAIGSVVPVIGTAIGGLIGGVLGSMGGEGIGGWLGRTLASNKDEAAGKPAVSEAARVLDTSSAPPTLPASPAASPTQPTPPTTINQQFTFTSNMPVTFNNSLDDPSVLQQLEMIARRQLEELMRQARSAQLADPPHIVL</sequence>
<dbReference type="PANTHER" id="PTHR21525">
    <property type="entry name" value="MOTILE SPERM PROTEIN"/>
    <property type="match status" value="1"/>
</dbReference>
<dbReference type="AlphaFoldDB" id="A0A1B2F9K9"/>
<proteinExistence type="predicted"/>
<protein>
    <recommendedName>
        <fullName evidence="3">Tail tape measure protein</fullName>
    </recommendedName>
</protein>
<dbReference type="PANTHER" id="PTHR21525:SF9">
    <property type="entry name" value="CHANNEL_COLICIN DOMAIN-CONTAINING PROTEIN"/>
    <property type="match status" value="1"/>
</dbReference>
<accession>A0A1B2F9K9</accession>
<feature type="region of interest" description="Disordered" evidence="1">
    <location>
        <begin position="281"/>
        <end position="309"/>
    </location>
</feature>
<feature type="compositionally biased region" description="Polar residues" evidence="1">
    <location>
        <begin position="447"/>
        <end position="461"/>
    </location>
</feature>
<gene>
    <name evidence="2" type="ORF">IEC33019_3459</name>
</gene>
<feature type="compositionally biased region" description="Low complexity" evidence="1">
    <location>
        <begin position="657"/>
        <end position="673"/>
    </location>
</feature>
<evidence type="ECO:0000313" key="2">
    <source>
        <dbReference type="EMBL" id="ANY88979.1"/>
    </source>
</evidence>
<feature type="region of interest" description="Disordered" evidence="1">
    <location>
        <begin position="656"/>
        <end position="681"/>
    </location>
</feature>
<dbReference type="RefSeq" id="WP_070094581.1">
    <property type="nucleotide sequence ID" value="NZ_CP016634.1"/>
</dbReference>
<evidence type="ECO:0008006" key="3">
    <source>
        <dbReference type="Google" id="ProtNLM"/>
    </source>
</evidence>
<feature type="region of interest" description="Disordered" evidence="1">
    <location>
        <begin position="441"/>
        <end position="506"/>
    </location>
</feature>
<evidence type="ECO:0000256" key="1">
    <source>
        <dbReference type="SAM" id="MobiDB-lite"/>
    </source>
</evidence>
<organism evidence="2">
    <name type="scientific">Pseudomonas putida</name>
    <name type="common">Arthrobacter siderocapsulatus</name>
    <dbReference type="NCBI Taxonomy" id="303"/>
    <lineage>
        <taxon>Bacteria</taxon>
        <taxon>Pseudomonadati</taxon>
        <taxon>Pseudomonadota</taxon>
        <taxon>Gammaproteobacteria</taxon>
        <taxon>Pseudomonadales</taxon>
        <taxon>Pseudomonadaceae</taxon>
        <taxon>Pseudomonas</taxon>
    </lineage>
</organism>
<feature type="compositionally biased region" description="Polar residues" evidence="1">
    <location>
        <begin position="283"/>
        <end position="309"/>
    </location>
</feature>
<reference evidence="2" key="1">
    <citation type="submission" date="2016-07" db="EMBL/GenBank/DDBJ databases">
        <title>New class B carbapenemase carried by novel plasmid in Pseudomonas putida enviromental strain in eastern Amazonia.</title>
        <authorList>
            <person name="Souza C.O."/>
            <person name="Lima K.V."/>
            <person name="Brasiliense D.M."/>
            <person name="Perez-Chaparro P.J."/>
            <person name="Mamizuka E.M."/>
            <person name="Lima M.O."/>
            <person name="Lima L.N."/>
            <person name="McCulloch J.A."/>
        </authorList>
    </citation>
    <scope>NUCLEOTIDE SEQUENCE [LARGE SCALE GENOMIC DNA]</scope>
    <source>
        <strain evidence="2">IEC33019</strain>
    </source>
</reference>
<name>A0A1B2F9K9_PSEPU</name>
<feature type="region of interest" description="Disordered" evidence="1">
    <location>
        <begin position="104"/>
        <end position="131"/>
    </location>
</feature>
<dbReference type="EMBL" id="CP016634">
    <property type="protein sequence ID" value="ANY88979.1"/>
    <property type="molecule type" value="Genomic_DNA"/>
</dbReference>